<dbReference type="Reactome" id="R-CEL-9013148">
    <property type="pathway name" value="CDC42 GTPase cycle"/>
</dbReference>
<dbReference type="Reactome" id="R-CEL-9013404">
    <property type="pathway name" value="RAC2 GTPase cycle"/>
</dbReference>
<reference evidence="5 6" key="1">
    <citation type="journal article" date="1998" name="Science">
        <title>Genome sequence of the nematode C. elegans: a platform for investigating biology.</title>
        <authorList>
            <consortium name="The C. elegans sequencing consortium"/>
            <person name="Sulson J.E."/>
            <person name="Waterston R."/>
        </authorList>
    </citation>
    <scope>NUCLEOTIDE SEQUENCE [LARGE SCALE GENOMIC DNA]</scope>
    <source>
        <strain evidence="5 6">Bristol N2</strain>
    </source>
</reference>
<dbReference type="Reactome" id="R-CEL-9013406">
    <property type="pathway name" value="RHOQ GTPase cycle"/>
</dbReference>
<evidence type="ECO:0000313" key="6">
    <source>
        <dbReference type="Proteomes" id="UP000001940"/>
    </source>
</evidence>
<dbReference type="ExpressionAtlas" id="A0A2K5AU23">
    <property type="expression patterns" value="baseline and differential"/>
</dbReference>
<dbReference type="InterPro" id="IPR047165">
    <property type="entry name" value="RHG17/44/SH3BP1-like"/>
</dbReference>
<proteinExistence type="evidence at protein level"/>
<dbReference type="CDD" id="cd04386">
    <property type="entry name" value="RhoGAP_nadrin"/>
    <property type="match status" value="1"/>
</dbReference>
<dbReference type="AlphaFoldDB" id="A0A2K5AU23"/>
<evidence type="ECO:0000256" key="3">
    <source>
        <dbReference type="SAM" id="MobiDB-lite"/>
    </source>
</evidence>
<feature type="compositionally biased region" description="Polar residues" evidence="3">
    <location>
        <begin position="487"/>
        <end position="500"/>
    </location>
</feature>
<dbReference type="Bgee" id="WBGene00021324">
    <property type="expression patterns" value="Expressed in pharyngeal muscle cell (C elegans) and 3 other cell types or tissues"/>
</dbReference>
<dbReference type="PROSITE" id="PS50238">
    <property type="entry name" value="RHOGAP"/>
    <property type="match status" value="1"/>
</dbReference>
<feature type="domain" description="Rho-GAP" evidence="4">
    <location>
        <begin position="292"/>
        <end position="475"/>
    </location>
</feature>
<dbReference type="SMART" id="SM00324">
    <property type="entry name" value="RhoGAP"/>
    <property type="match status" value="1"/>
</dbReference>
<dbReference type="InterPro" id="IPR008936">
    <property type="entry name" value="Rho_GTPase_activation_prot"/>
</dbReference>
<evidence type="ECO:0000313" key="5">
    <source>
        <dbReference type="EMBL" id="SPC48682.1"/>
    </source>
</evidence>
<dbReference type="GeneID" id="180799"/>
<dbReference type="Reactome" id="R-CEL-9013405">
    <property type="pathway name" value="RHOD GTPase cycle"/>
</dbReference>
<feature type="coiled-coil region" evidence="2">
    <location>
        <begin position="179"/>
        <end position="206"/>
    </location>
</feature>
<dbReference type="SMR" id="A0A2K5AU23"/>
<evidence type="ECO:0000256" key="2">
    <source>
        <dbReference type="SAM" id="Coils"/>
    </source>
</evidence>
<dbReference type="GO" id="GO:0032956">
    <property type="term" value="P:regulation of actin cytoskeleton organization"/>
    <property type="evidence" value="ECO:0000318"/>
    <property type="project" value="GO_Central"/>
</dbReference>
<keyword evidence="1" id="KW-0343">GTPase activation</keyword>
<dbReference type="InterPro" id="IPR027267">
    <property type="entry name" value="AH/BAR_dom_sf"/>
</dbReference>
<dbReference type="GO" id="GO:0005886">
    <property type="term" value="C:plasma membrane"/>
    <property type="evidence" value="ECO:0000318"/>
    <property type="project" value="GO_Central"/>
</dbReference>
<keyword evidence="6" id="KW-1185">Reference proteome</keyword>
<dbReference type="Reactome" id="R-CEL-9013423">
    <property type="pathway name" value="RAC3 GTPase cycle"/>
</dbReference>
<dbReference type="GO" id="GO:0035020">
    <property type="term" value="P:regulation of Rac protein signal transduction"/>
    <property type="evidence" value="ECO:0000318"/>
    <property type="project" value="GO_Central"/>
</dbReference>
<dbReference type="CTD" id="180799"/>
<accession>A0A2K5AU23</accession>
<dbReference type="Pfam" id="PF00620">
    <property type="entry name" value="RhoGAP"/>
    <property type="match status" value="1"/>
</dbReference>
<dbReference type="WormBase" id="Y34B4A.8c">
    <property type="protein sequence ID" value="CE52457"/>
    <property type="gene ID" value="WBGene00021324"/>
    <property type="gene designation" value="rga-8"/>
</dbReference>
<dbReference type="Gene3D" id="1.20.1270.60">
    <property type="entry name" value="Arfaptin homology (AH) domain/BAR domain"/>
    <property type="match status" value="1"/>
</dbReference>
<dbReference type="GO" id="GO:0051058">
    <property type="term" value="P:negative regulation of small GTPase mediated signal transduction"/>
    <property type="evidence" value="ECO:0000318"/>
    <property type="project" value="GO_Central"/>
</dbReference>
<feature type="compositionally biased region" description="Basic and acidic residues" evidence="3">
    <location>
        <begin position="698"/>
        <end position="709"/>
    </location>
</feature>
<feature type="region of interest" description="Disordered" evidence="3">
    <location>
        <begin position="630"/>
        <end position="709"/>
    </location>
</feature>
<dbReference type="RefSeq" id="NP_001348821.1">
    <property type="nucleotide sequence ID" value="NM_001361805.4"/>
</dbReference>
<dbReference type="AGR" id="WB:WBGene00021324"/>
<dbReference type="Reactome" id="R-CEL-9013149">
    <property type="pathway name" value="RAC1 GTPase cycle"/>
</dbReference>
<dbReference type="GO" id="GO:0007165">
    <property type="term" value="P:signal transduction"/>
    <property type="evidence" value="ECO:0007669"/>
    <property type="project" value="InterPro"/>
</dbReference>
<dbReference type="GO" id="GO:0005096">
    <property type="term" value="F:GTPase activator activity"/>
    <property type="evidence" value="ECO:0000318"/>
    <property type="project" value="GO_Central"/>
</dbReference>
<keyword evidence="2" id="KW-0175">Coiled coil</keyword>
<dbReference type="SUPFAM" id="SSF103657">
    <property type="entry name" value="BAR/IMD domain-like"/>
    <property type="match status" value="1"/>
</dbReference>
<dbReference type="InterPro" id="IPR000198">
    <property type="entry name" value="RhoGAP_dom"/>
</dbReference>
<dbReference type="EMBL" id="BX284606">
    <property type="protein sequence ID" value="SPC48682.1"/>
    <property type="molecule type" value="Genomic_DNA"/>
</dbReference>
<dbReference type="Proteomes" id="UP000001940">
    <property type="component" value="Chromosome X"/>
</dbReference>
<dbReference type="InParanoid" id="A0A2K5AU23"/>
<dbReference type="FunFam" id="1.10.555.10:FF:000081">
    <property type="entry name" value="Rho GTPase Activating protein"/>
    <property type="match status" value="1"/>
</dbReference>
<dbReference type="Gene3D" id="1.10.555.10">
    <property type="entry name" value="Rho GTPase activation protein"/>
    <property type="match status" value="1"/>
</dbReference>
<feature type="compositionally biased region" description="Low complexity" evidence="3">
    <location>
        <begin position="667"/>
        <end position="680"/>
    </location>
</feature>
<dbReference type="STRING" id="6239.Y34B4A.8c.1"/>
<sequence length="709" mass="79860">MSSDIRGDYVVKTNGFLRKGSVTFGKRRNRTRDISEPRSLKERMSFRKMEVGHRFRRIKHNLQTYFRKKTTDEELKLFENVMLRNTKVSNFASTFRKDLASSMTTGFKEENVDKRKKKVEELTMAQNLREASVDLDYFQTSCLHRVINAYGTVLHAEVDEKVKLEMAMERRVYEELAPFSEYEKNVNKLKDKLNLVSTDLEIAQKDLEKENSMTHQESLDAIQMKYEGMKDALVTDIFASSVSKEFQLNEHMLTSMNLKRDYFKKMYEMYEKAIPEVERMIATALPRPVFGVPLDEHLSIQKERISGVLTKCCDFLRQNGMNERGIFRVSGNASKIKRIRAALDAGQFDADEKHYNNDPHAVASTLKAYLRELPDPLTMDSLQSDWVEAINLEGEERFSAIDRCLKKMTRGHRQNLIYLMKFLCDLEAKREETSMNASNLAIVFAPTMTGMIYDGMNTHGVKLTEFMISNGVRIFNFGALDKLDTSPPSGFTRAQSSISPRSFRPKEKAPPPPSQTPSTSGDLINLHSGDDDDFSDDQSPSPFNGGSLTRSHTEHRPNRPPPPKFQSFRAACADTPKSRPISYNIAVGARPNESHSVSQPPKGMTVSMEDIIAEAPVAPERKRLSILSLTGPPRVVPTPTQPSTSQDVATVTDGGDNRTFVSVSGESSSSSPTTSISIPSNVQPPPQSAKPKPPLPVKPKDLSNETSRM</sequence>
<evidence type="ECO:0007829" key="8">
    <source>
        <dbReference type="PeptideAtlas" id="A0A2K5AU23"/>
    </source>
</evidence>
<organism evidence="5 6">
    <name type="scientific">Caenorhabditis elegans</name>
    <dbReference type="NCBI Taxonomy" id="6239"/>
    <lineage>
        <taxon>Eukaryota</taxon>
        <taxon>Metazoa</taxon>
        <taxon>Ecdysozoa</taxon>
        <taxon>Nematoda</taxon>
        <taxon>Chromadorea</taxon>
        <taxon>Rhabditida</taxon>
        <taxon>Rhabditina</taxon>
        <taxon>Rhabditomorpha</taxon>
        <taxon>Rhabditoidea</taxon>
        <taxon>Rhabditidae</taxon>
        <taxon>Peloderinae</taxon>
        <taxon>Caenorhabditis</taxon>
    </lineage>
</organism>
<keyword evidence="8" id="KW-1267">Proteomics identification</keyword>
<feature type="region of interest" description="Disordered" evidence="3">
    <location>
        <begin position="487"/>
        <end position="568"/>
    </location>
</feature>
<evidence type="ECO:0000256" key="1">
    <source>
        <dbReference type="ARBA" id="ARBA00022468"/>
    </source>
</evidence>
<dbReference type="FunCoup" id="A0A2K5AU23">
    <property type="interactions" value="2084"/>
</dbReference>
<dbReference type="Reactome" id="R-CEL-8980692">
    <property type="pathway name" value="RHOA GTPase cycle"/>
</dbReference>
<protein>
    <submittedName>
        <fullName evidence="5">Rho-GAP domain-containing protein</fullName>
    </submittedName>
</protein>
<dbReference type="OrthoDB" id="19923at2759"/>
<dbReference type="SUPFAM" id="SSF48350">
    <property type="entry name" value="GTPase activation domain, GAP"/>
    <property type="match status" value="1"/>
</dbReference>
<feature type="compositionally biased region" description="Pro residues" evidence="3">
    <location>
        <begin position="682"/>
        <end position="697"/>
    </location>
</feature>
<evidence type="ECO:0000259" key="4">
    <source>
        <dbReference type="PROSITE" id="PS50238"/>
    </source>
</evidence>
<dbReference type="PANTHER" id="PTHR14130">
    <property type="entry name" value="3BP-1 RELATED RHOGAP"/>
    <property type="match status" value="1"/>
</dbReference>
<dbReference type="PANTHER" id="PTHR14130:SF14">
    <property type="entry name" value="RHO GTPASE-ACTIVATING PROTEIN 92B"/>
    <property type="match status" value="1"/>
</dbReference>
<name>A0A2K5AU23_CAEEL</name>
<evidence type="ECO:0000313" key="7">
    <source>
        <dbReference type="WormBase" id="Y34B4A.8c"/>
    </source>
</evidence>
<gene>
    <name evidence="5 7" type="primary">rga-8</name>
    <name evidence="5" type="ORF">CELE_Y34B4A.8</name>
    <name evidence="7" type="ORF">Y34B4A.8</name>
</gene>